<dbReference type="PANTHER" id="PTHR43029:SF10">
    <property type="entry name" value="AMMONIUM TRANSPORTER MEP2"/>
    <property type="match status" value="1"/>
</dbReference>
<keyword evidence="6 9" id="KW-1133">Transmembrane helix</keyword>
<dbReference type="FunFam" id="1.10.3430.10:FF:000007">
    <property type="entry name" value="Ammonium transporter"/>
    <property type="match status" value="1"/>
</dbReference>
<feature type="transmembrane region" description="Helical" evidence="9">
    <location>
        <begin position="50"/>
        <end position="77"/>
    </location>
</feature>
<feature type="transmembrane region" description="Helical" evidence="9">
    <location>
        <begin position="15"/>
        <end position="38"/>
    </location>
</feature>
<dbReference type="InParanoid" id="Q8TJ71"/>
<keyword evidence="4" id="KW-1003">Cell membrane</keyword>
<name>Q8TJ71_METAC</name>
<accession>Q8TJ71</accession>
<evidence type="ECO:0000256" key="5">
    <source>
        <dbReference type="ARBA" id="ARBA00022692"/>
    </source>
</evidence>
<evidence type="ECO:0000256" key="7">
    <source>
        <dbReference type="ARBA" id="ARBA00023136"/>
    </source>
</evidence>
<dbReference type="Pfam" id="PF00909">
    <property type="entry name" value="Ammonium_transp"/>
    <property type="match status" value="1"/>
</dbReference>
<dbReference type="Gene3D" id="1.10.3430.10">
    <property type="entry name" value="Ammonium transporter AmtB like domains"/>
    <property type="match status" value="1"/>
</dbReference>
<feature type="domain" description="Ammonium transporter AmtB-like" evidence="10">
    <location>
        <begin position="14"/>
        <end position="400"/>
    </location>
</feature>
<comment type="similarity">
    <text evidence="2 9">Belongs to the ammonia transporter channel (TC 1.A.11.2) family.</text>
</comment>
<dbReference type="EMBL" id="AE010299">
    <property type="protein sequence ID" value="AAM07268.1"/>
    <property type="molecule type" value="Genomic_DNA"/>
</dbReference>
<evidence type="ECO:0000256" key="1">
    <source>
        <dbReference type="ARBA" id="ARBA00004651"/>
    </source>
</evidence>
<dbReference type="KEGG" id="mac:MA_3917"/>
<evidence type="ECO:0000256" key="2">
    <source>
        <dbReference type="ARBA" id="ARBA00005887"/>
    </source>
</evidence>
<comment type="subcellular location">
    <subcellularLocation>
        <location evidence="1 9">Cell membrane</location>
        <topology evidence="1 9">Multi-pass membrane protein</topology>
    </subcellularLocation>
</comment>
<dbReference type="InterPro" id="IPR001905">
    <property type="entry name" value="Ammonium_transpt"/>
</dbReference>
<feature type="transmembrane region" description="Helical" evidence="9">
    <location>
        <begin position="355"/>
        <end position="373"/>
    </location>
</feature>
<evidence type="ECO:0000256" key="3">
    <source>
        <dbReference type="ARBA" id="ARBA00022448"/>
    </source>
</evidence>
<keyword evidence="12" id="KW-1185">Reference proteome</keyword>
<gene>
    <name evidence="11" type="primary">amtB</name>
    <name evidence="11" type="ordered locus">MA_3917</name>
</gene>
<keyword evidence="5 9" id="KW-0812">Transmembrane</keyword>
<dbReference type="InterPro" id="IPR024041">
    <property type="entry name" value="NH4_transpt_AmtB-like_dom"/>
</dbReference>
<dbReference type="GO" id="GO:0008519">
    <property type="term" value="F:ammonium channel activity"/>
    <property type="evidence" value="ECO:0000318"/>
    <property type="project" value="GO_Central"/>
</dbReference>
<dbReference type="PhylomeDB" id="Q8TJ71"/>
<reference evidence="11 12" key="1">
    <citation type="journal article" date="2002" name="Genome Res.">
        <title>The genome of Methanosarcina acetivorans reveals extensive metabolic and physiological diversity.</title>
        <authorList>
            <person name="Galagan J.E."/>
            <person name="Nusbaum C."/>
            <person name="Roy A."/>
            <person name="Endrizzi M.G."/>
            <person name="Macdonald P."/>
            <person name="FitzHugh W."/>
            <person name="Calvo S."/>
            <person name="Engels R."/>
            <person name="Smirnov S."/>
            <person name="Atnoor D."/>
            <person name="Brown A."/>
            <person name="Allen N."/>
            <person name="Naylor J."/>
            <person name="Stange-Thomann N."/>
            <person name="DeArellano K."/>
            <person name="Johnson R."/>
            <person name="Linton L."/>
            <person name="McEwan P."/>
            <person name="McKernan K."/>
            <person name="Talamas J."/>
            <person name="Tirrell A."/>
            <person name="Ye W."/>
            <person name="Zimmer A."/>
            <person name="Barber R.D."/>
            <person name="Cann I."/>
            <person name="Graham D.E."/>
            <person name="Grahame D.A."/>
            <person name="Guss A."/>
            <person name="Hedderich R."/>
            <person name="Ingram-Smith C."/>
            <person name="Kuettner C.H."/>
            <person name="Krzycki J.A."/>
            <person name="Leigh J.A."/>
            <person name="Li W."/>
            <person name="Liu J."/>
            <person name="Mukhopadhyay B."/>
            <person name="Reeve J.N."/>
            <person name="Smith K."/>
            <person name="Springer T.A."/>
            <person name="Umayam L.A."/>
            <person name="White O."/>
            <person name="White R.H."/>
            <person name="de Macario E.C."/>
            <person name="Ferry J.G."/>
            <person name="Jarrell K.F."/>
            <person name="Jing H."/>
            <person name="Macario A.J.L."/>
            <person name="Paulsen I."/>
            <person name="Pritchett M."/>
            <person name="Sowers K.R."/>
            <person name="Swanson R.V."/>
            <person name="Zinder S.H."/>
            <person name="Lander E."/>
            <person name="Metcalf W.W."/>
            <person name="Birren B."/>
        </authorList>
    </citation>
    <scope>NUCLEOTIDE SEQUENCE [LARGE SCALE GENOMIC DNA]</scope>
    <source>
        <strain evidence="12">ATCC 35395 / DSM 2834 / JCM 12185 / C2A</strain>
    </source>
</reference>
<dbReference type="EnsemblBacteria" id="AAM07268">
    <property type="protein sequence ID" value="AAM07268"/>
    <property type="gene ID" value="MA_3917"/>
</dbReference>
<feature type="transmembrane region" description="Helical" evidence="9">
    <location>
        <begin position="227"/>
        <end position="247"/>
    </location>
</feature>
<evidence type="ECO:0000259" key="10">
    <source>
        <dbReference type="Pfam" id="PF00909"/>
    </source>
</evidence>
<feature type="transmembrane region" description="Helical" evidence="9">
    <location>
        <begin position="130"/>
        <end position="150"/>
    </location>
</feature>
<feature type="transmembrane region" description="Helical" evidence="9">
    <location>
        <begin position="196"/>
        <end position="215"/>
    </location>
</feature>
<dbReference type="AlphaFoldDB" id="Q8TJ71"/>
<evidence type="ECO:0000256" key="4">
    <source>
        <dbReference type="ARBA" id="ARBA00022475"/>
    </source>
</evidence>
<feature type="transmembrane region" description="Helical" evidence="9">
    <location>
        <begin position="162"/>
        <end position="184"/>
    </location>
</feature>
<dbReference type="NCBIfam" id="TIGR00836">
    <property type="entry name" value="amt"/>
    <property type="match status" value="1"/>
</dbReference>
<keyword evidence="3 9" id="KW-0813">Transport</keyword>
<evidence type="ECO:0000256" key="8">
    <source>
        <dbReference type="ARBA" id="ARBA00023177"/>
    </source>
</evidence>
<sequence length="402" mass="42237">MRWIEMAIVAADTVWVLISSALVLLMLPGLALFYGGLVQRKNVLSSMMHSFVAMGVMALEWVIIGYSLAFGSGNGFIGSLEHVFLKGIDPYSVTGTIPTYAFIAFQGMFAIITPALISGAIVGRVKFKSYIAFIALWGLIVYAPVCHWVWGGGFLTGEALDFAGGTVVHITSGISSLAILTFLGKRRGYGIDSIKPHNVTLTLLGTGLLWFGWFGFNAGSSLAANEIAALAFITTLVAPAAAGFVWMTLEWIHLGRPTALGFATGVLAGLVAITPAAGFVTPMAAIPIGVVTSFICYQAVMLKGRLGYDDSLDAFGVHGVGGISGAILTGVFASIGSSGLLLGNSEQLMLQVEGVIATLVYASVCTLIIGFVLHKTIGLKVSESEENIGLDRTQHGEAAYNI</sequence>
<feature type="transmembrane region" description="Helical" evidence="9">
    <location>
        <begin position="97"/>
        <end position="123"/>
    </location>
</feature>
<dbReference type="SUPFAM" id="SSF111352">
    <property type="entry name" value="Ammonium transporter"/>
    <property type="match status" value="1"/>
</dbReference>
<evidence type="ECO:0000256" key="9">
    <source>
        <dbReference type="RuleBase" id="RU362002"/>
    </source>
</evidence>
<dbReference type="InterPro" id="IPR029020">
    <property type="entry name" value="Ammonium/urea_transptr"/>
</dbReference>
<protein>
    <recommendedName>
        <fullName evidence="9">Ammonium transporter</fullName>
    </recommendedName>
</protein>
<dbReference type="PANTHER" id="PTHR43029">
    <property type="entry name" value="AMMONIUM TRANSPORTER MEP2"/>
    <property type="match status" value="1"/>
</dbReference>
<evidence type="ECO:0000256" key="6">
    <source>
        <dbReference type="ARBA" id="ARBA00022989"/>
    </source>
</evidence>
<dbReference type="STRING" id="188937.MA_3917"/>
<feature type="transmembrane region" description="Helical" evidence="9">
    <location>
        <begin position="284"/>
        <end position="302"/>
    </location>
</feature>
<feature type="transmembrane region" description="Helical" evidence="9">
    <location>
        <begin position="259"/>
        <end position="278"/>
    </location>
</feature>
<keyword evidence="7 9" id="KW-0472">Membrane</keyword>
<dbReference type="GO" id="GO:0072488">
    <property type="term" value="P:ammonium transmembrane transport"/>
    <property type="evidence" value="ECO:0000318"/>
    <property type="project" value="GO_Central"/>
</dbReference>
<keyword evidence="8 9" id="KW-0924">Ammonia transport</keyword>
<feature type="transmembrane region" description="Helical" evidence="9">
    <location>
        <begin position="314"/>
        <end position="335"/>
    </location>
</feature>
<organism evidence="11 12">
    <name type="scientific">Methanosarcina acetivorans (strain ATCC 35395 / DSM 2834 / JCM 12185 / C2A)</name>
    <dbReference type="NCBI Taxonomy" id="188937"/>
    <lineage>
        <taxon>Archaea</taxon>
        <taxon>Methanobacteriati</taxon>
        <taxon>Methanobacteriota</taxon>
        <taxon>Stenosarchaea group</taxon>
        <taxon>Methanomicrobia</taxon>
        <taxon>Methanosarcinales</taxon>
        <taxon>Methanosarcinaceae</taxon>
        <taxon>Methanosarcina</taxon>
    </lineage>
</organism>
<proteinExistence type="inferred from homology"/>
<evidence type="ECO:0000313" key="11">
    <source>
        <dbReference type="EMBL" id="AAM07268.1"/>
    </source>
</evidence>
<dbReference type="Proteomes" id="UP000002487">
    <property type="component" value="Chromosome"/>
</dbReference>
<dbReference type="GO" id="GO:0005886">
    <property type="term" value="C:plasma membrane"/>
    <property type="evidence" value="ECO:0000318"/>
    <property type="project" value="GO_Central"/>
</dbReference>
<evidence type="ECO:0000313" key="12">
    <source>
        <dbReference type="Proteomes" id="UP000002487"/>
    </source>
</evidence>
<dbReference type="HOGENOM" id="CLU_000445_33_0_2"/>